<dbReference type="Proteomes" id="UP000319374">
    <property type="component" value="Chromosome"/>
</dbReference>
<dbReference type="EMBL" id="AP019736">
    <property type="protein sequence ID" value="BBL06012.1"/>
    <property type="molecule type" value="Genomic_DNA"/>
</dbReference>
<protein>
    <recommendedName>
        <fullName evidence="3">Thioredoxin domain-containing protein</fullName>
    </recommendedName>
</protein>
<evidence type="ECO:0000313" key="2">
    <source>
        <dbReference type="Proteomes" id="UP000319374"/>
    </source>
</evidence>
<dbReference type="AlphaFoldDB" id="A0A4Y1WZ51"/>
<reference evidence="2" key="1">
    <citation type="submission" date="2019-06" db="EMBL/GenBank/DDBJ databases">
        <title>Alistipes onderdonkii subsp. vulgaris subsp. nov., Alistipes dispar sp. nov. and Alistipes communis sp. nov., isolated from human faeces, and creation of Alistipes onderdonkii subsp. onderdonkii subsp. nov.</title>
        <authorList>
            <person name="Sakamoto M."/>
            <person name="Ikeyama N."/>
            <person name="Ogata Y."/>
            <person name="Suda W."/>
            <person name="Iino T."/>
            <person name="Hattori M."/>
            <person name="Ohkuma M."/>
        </authorList>
    </citation>
    <scope>NUCLEOTIDE SEQUENCE [LARGE SCALE GENOMIC DNA]</scope>
    <source>
        <strain evidence="2">5CPEGH6</strain>
    </source>
</reference>
<dbReference type="RefSeq" id="WP_141427868.1">
    <property type="nucleotide sequence ID" value="NZ_AP019736.1"/>
</dbReference>
<gene>
    <name evidence="1" type="ORF">A5CPEGH6_06500</name>
</gene>
<name>A0A4Y1WZ51_9BACT</name>
<keyword evidence="2" id="KW-1185">Reference proteome</keyword>
<dbReference type="KEGG" id="ada:A5CPEGH6_06500"/>
<dbReference type="GeneID" id="98672625"/>
<evidence type="ECO:0008006" key="3">
    <source>
        <dbReference type="Google" id="ProtNLM"/>
    </source>
</evidence>
<sequence>MQYKTILLGILLLATSCTRLKLEKELELFTQTEIQLPKNLAIVQNGAFQDLSFDIPKHPIKLIIYYSPESCSSCQAAHLYKLEQLFCYKSDKHLFTPMIIMSPDEQQYALTLKLLKSQTNSFPVYLDRKDEFRQLNPNLPKDTRFHTFLLDRHNHIVLIGDPLLNTDMWKLFESTLNNMLSHNGEYIPEK</sequence>
<accession>A0A4Y1WZ51</accession>
<dbReference type="PROSITE" id="PS51257">
    <property type="entry name" value="PROKAR_LIPOPROTEIN"/>
    <property type="match status" value="1"/>
</dbReference>
<evidence type="ECO:0000313" key="1">
    <source>
        <dbReference type="EMBL" id="BBL06012.1"/>
    </source>
</evidence>
<dbReference type="OrthoDB" id="1100417at2"/>
<proteinExistence type="predicted"/>
<organism evidence="1 2">
    <name type="scientific">Alistipes dispar</name>
    <dbReference type="NCBI Taxonomy" id="2585119"/>
    <lineage>
        <taxon>Bacteria</taxon>
        <taxon>Pseudomonadati</taxon>
        <taxon>Bacteroidota</taxon>
        <taxon>Bacteroidia</taxon>
        <taxon>Bacteroidales</taxon>
        <taxon>Rikenellaceae</taxon>
        <taxon>Alistipes</taxon>
    </lineage>
</organism>